<evidence type="ECO:0000256" key="5">
    <source>
        <dbReference type="SAM" id="Phobius"/>
    </source>
</evidence>
<feature type="chain" id="PRO_5040162950" description="Ig-like domain-containing protein" evidence="6">
    <location>
        <begin position="25"/>
        <end position="243"/>
    </location>
</feature>
<dbReference type="InterPro" id="IPR036179">
    <property type="entry name" value="Ig-like_dom_sf"/>
</dbReference>
<sequence>MDGHSSSGPVTVLLLAALTSSALGQGSLYFEEGKPLVLTPPKHGTAITGVVWQFNGNLVLEWANMNDIVFFGSFKGRTELDQSTAQLTVNNAKQIDGGDYKVEINGEMQSQVYTVRVIKKVPKPKVEVRTPSCDHTSSQCTLTCQGDTSGTHPLTYSWRKDSDEWGPEQQSMDYIIYNDEKTKHVKQISCMMKNSVSEEESDPLDNPMHDGGLPPGVLAGIGVACAGTLFGGFFVFLLRSKRR</sequence>
<gene>
    <name evidence="7" type="ORF">PLEPLA_LOCUS30439</name>
</gene>
<keyword evidence="3 5" id="KW-0472">Membrane</keyword>
<evidence type="ECO:0000256" key="4">
    <source>
        <dbReference type="ARBA" id="ARBA00023180"/>
    </source>
</evidence>
<evidence type="ECO:0000256" key="3">
    <source>
        <dbReference type="ARBA" id="ARBA00023136"/>
    </source>
</evidence>
<evidence type="ECO:0000256" key="6">
    <source>
        <dbReference type="SAM" id="SignalP"/>
    </source>
</evidence>
<dbReference type="InterPro" id="IPR013783">
    <property type="entry name" value="Ig-like_fold"/>
</dbReference>
<name>A0A9N7UZS9_PLEPL</name>
<dbReference type="EMBL" id="CADEAL010002902">
    <property type="protein sequence ID" value="CAB1442721.1"/>
    <property type="molecule type" value="Genomic_DNA"/>
</dbReference>
<dbReference type="SUPFAM" id="SSF48726">
    <property type="entry name" value="Immunoglobulin"/>
    <property type="match status" value="1"/>
</dbReference>
<comment type="subcellular location">
    <subcellularLocation>
        <location evidence="1">Membrane</location>
    </subcellularLocation>
</comment>
<dbReference type="PANTHER" id="PTHR12080">
    <property type="entry name" value="SIGNALING LYMPHOCYTIC ACTIVATION MOLECULE"/>
    <property type="match status" value="1"/>
</dbReference>
<keyword evidence="4" id="KW-0325">Glycoprotein</keyword>
<comment type="caution">
    <text evidence="7">The sequence shown here is derived from an EMBL/GenBank/DDBJ whole genome shotgun (WGS) entry which is preliminary data.</text>
</comment>
<evidence type="ECO:0000313" key="7">
    <source>
        <dbReference type="EMBL" id="CAB1442721.1"/>
    </source>
</evidence>
<evidence type="ECO:0000256" key="1">
    <source>
        <dbReference type="ARBA" id="ARBA00004370"/>
    </source>
</evidence>
<keyword evidence="2 6" id="KW-0732">Signal</keyword>
<reference evidence="7" key="1">
    <citation type="submission" date="2020-03" db="EMBL/GenBank/DDBJ databases">
        <authorList>
            <person name="Weist P."/>
        </authorList>
    </citation>
    <scope>NUCLEOTIDE SEQUENCE</scope>
</reference>
<evidence type="ECO:0008006" key="9">
    <source>
        <dbReference type="Google" id="ProtNLM"/>
    </source>
</evidence>
<dbReference type="AlphaFoldDB" id="A0A9N7UZS9"/>
<dbReference type="InterPro" id="IPR015631">
    <property type="entry name" value="CD2/SLAM_rcpt"/>
</dbReference>
<keyword evidence="8" id="KW-1185">Reference proteome</keyword>
<protein>
    <recommendedName>
        <fullName evidence="9">Ig-like domain-containing protein</fullName>
    </recommendedName>
</protein>
<feature type="transmembrane region" description="Helical" evidence="5">
    <location>
        <begin position="217"/>
        <end position="238"/>
    </location>
</feature>
<keyword evidence="5" id="KW-1133">Transmembrane helix</keyword>
<dbReference type="PANTHER" id="PTHR12080:SF125">
    <property type="entry name" value="CD48 ANTIGEN-LIKE"/>
    <property type="match status" value="1"/>
</dbReference>
<evidence type="ECO:0000313" key="8">
    <source>
        <dbReference type="Proteomes" id="UP001153269"/>
    </source>
</evidence>
<dbReference type="GO" id="GO:0016020">
    <property type="term" value="C:membrane"/>
    <property type="evidence" value="ECO:0007669"/>
    <property type="project" value="UniProtKB-SubCell"/>
</dbReference>
<keyword evidence="5" id="KW-0812">Transmembrane</keyword>
<feature type="signal peptide" evidence="6">
    <location>
        <begin position="1"/>
        <end position="24"/>
    </location>
</feature>
<dbReference type="Proteomes" id="UP001153269">
    <property type="component" value="Unassembled WGS sequence"/>
</dbReference>
<proteinExistence type="predicted"/>
<evidence type="ECO:0000256" key="2">
    <source>
        <dbReference type="ARBA" id="ARBA00022729"/>
    </source>
</evidence>
<dbReference type="Gene3D" id="2.60.40.10">
    <property type="entry name" value="Immunoglobulins"/>
    <property type="match status" value="2"/>
</dbReference>
<organism evidence="7 8">
    <name type="scientific">Pleuronectes platessa</name>
    <name type="common">European plaice</name>
    <dbReference type="NCBI Taxonomy" id="8262"/>
    <lineage>
        <taxon>Eukaryota</taxon>
        <taxon>Metazoa</taxon>
        <taxon>Chordata</taxon>
        <taxon>Craniata</taxon>
        <taxon>Vertebrata</taxon>
        <taxon>Euteleostomi</taxon>
        <taxon>Actinopterygii</taxon>
        <taxon>Neopterygii</taxon>
        <taxon>Teleostei</taxon>
        <taxon>Neoteleostei</taxon>
        <taxon>Acanthomorphata</taxon>
        <taxon>Carangaria</taxon>
        <taxon>Pleuronectiformes</taxon>
        <taxon>Pleuronectoidei</taxon>
        <taxon>Pleuronectidae</taxon>
        <taxon>Pleuronectes</taxon>
    </lineage>
</organism>
<accession>A0A9N7UZS9</accession>